<dbReference type="KEGG" id="pzu:PHZ_c0347"/>
<proteinExistence type="predicted"/>
<evidence type="ECO:0000256" key="1">
    <source>
        <dbReference type="ARBA" id="ARBA00023015"/>
    </source>
</evidence>
<keyword evidence="1" id="KW-0805">Transcription regulation</keyword>
<dbReference type="AlphaFoldDB" id="B4RDR2"/>
<dbReference type="Proteomes" id="UP000001868">
    <property type="component" value="Chromosome"/>
</dbReference>
<protein>
    <recommendedName>
        <fullName evidence="3">HTH deoR-type domain-containing protein</fullName>
    </recommendedName>
</protein>
<dbReference type="GO" id="GO:0003700">
    <property type="term" value="F:DNA-binding transcription factor activity"/>
    <property type="evidence" value="ECO:0007669"/>
    <property type="project" value="InterPro"/>
</dbReference>
<dbReference type="InterPro" id="IPR001034">
    <property type="entry name" value="DeoR_HTH"/>
</dbReference>
<gene>
    <name evidence="4" type="ordered locus">PHZ_c0347</name>
</gene>
<dbReference type="eggNOG" id="COG1733">
    <property type="taxonomic scope" value="Bacteria"/>
</dbReference>
<evidence type="ECO:0000259" key="3">
    <source>
        <dbReference type="Pfam" id="PF08220"/>
    </source>
</evidence>
<reference evidence="4 5" key="1">
    <citation type="journal article" date="2008" name="BMC Genomics">
        <title>Complete genome of Phenylobacterium zucineum - a novel facultative intracellular bacterium isolated from human erythroleukemia cell line K562.</title>
        <authorList>
            <person name="Luo Y."/>
            <person name="Xu X."/>
            <person name="Ding Z."/>
            <person name="Liu Z."/>
            <person name="Zhang B."/>
            <person name="Yan Z."/>
            <person name="Sun J."/>
            <person name="Hu S."/>
            <person name="Hu X."/>
        </authorList>
    </citation>
    <scope>NUCLEOTIDE SEQUENCE [LARGE SCALE GENOMIC DNA]</scope>
    <source>
        <strain evidence="4 5">HLK1</strain>
    </source>
</reference>
<dbReference type="Pfam" id="PF08220">
    <property type="entry name" value="HTH_DeoR"/>
    <property type="match status" value="1"/>
</dbReference>
<keyword evidence="2" id="KW-0804">Transcription</keyword>
<feature type="domain" description="HTH deoR-type" evidence="3">
    <location>
        <begin position="66"/>
        <end position="107"/>
    </location>
</feature>
<keyword evidence="5" id="KW-1185">Reference proteome</keyword>
<evidence type="ECO:0000313" key="5">
    <source>
        <dbReference type="Proteomes" id="UP000001868"/>
    </source>
</evidence>
<evidence type="ECO:0000256" key="2">
    <source>
        <dbReference type="ARBA" id="ARBA00023163"/>
    </source>
</evidence>
<sequence>MPVRAVARLVGAYVLRVAEAIARIGDLWDGLILFEVFRSNTEHWSADVRGQEGTAAADMPPDAMRRPVSVGFVARRLGMSPETVRRHVLGMIERGFIVRTAGGLIVPAEALARPAVFPSLAVSAANLQRLMASLSQLGVLAVWDSVRETCPPAVDAAAAG</sequence>
<evidence type="ECO:0000313" key="4">
    <source>
        <dbReference type="EMBL" id="ACG76761.1"/>
    </source>
</evidence>
<dbReference type="SUPFAM" id="SSF46785">
    <property type="entry name" value="Winged helix' DNA-binding domain"/>
    <property type="match status" value="1"/>
</dbReference>
<name>B4RDR2_PHEZH</name>
<dbReference type="EMBL" id="CP000747">
    <property type="protein sequence ID" value="ACG76761.1"/>
    <property type="molecule type" value="Genomic_DNA"/>
</dbReference>
<dbReference type="HOGENOM" id="CLU_1650539_0_0_5"/>
<accession>B4RDR2</accession>
<dbReference type="InterPro" id="IPR036390">
    <property type="entry name" value="WH_DNA-bd_sf"/>
</dbReference>
<organism evidence="4 5">
    <name type="scientific">Phenylobacterium zucineum (strain HLK1)</name>
    <dbReference type="NCBI Taxonomy" id="450851"/>
    <lineage>
        <taxon>Bacteria</taxon>
        <taxon>Pseudomonadati</taxon>
        <taxon>Pseudomonadota</taxon>
        <taxon>Alphaproteobacteria</taxon>
        <taxon>Caulobacterales</taxon>
        <taxon>Caulobacteraceae</taxon>
        <taxon>Phenylobacterium</taxon>
    </lineage>
</organism>